<proteinExistence type="predicted"/>
<dbReference type="EMBL" id="DTLI01000079">
    <property type="protein sequence ID" value="HHS51857.1"/>
    <property type="molecule type" value="Genomic_DNA"/>
</dbReference>
<gene>
    <name evidence="1" type="ORF">ENW73_03175</name>
</gene>
<sequence length="211" mass="24494">MKKIFVISTVIFTIALVRLTDAVIKKVIANEAERLNKTNEVYFLKNESLNTHIQKIDQEIKLLQLKKGLTDEAECYLVLERKTRQAWLKIEDKVIQEMSFSVWLLPELSEKSYLPSGILQILAKQESTHFVLPDFYYELLGESIPTDTTKRIIKNGLGEYALYLGENLLIHGPFHPDLPKDLVRHNAIIFKPEDLKVIYYSLKPKARVVFY</sequence>
<name>A0A7C6EA52_UNCW3</name>
<comment type="caution">
    <text evidence="1">The sequence shown here is derived from an EMBL/GenBank/DDBJ whole genome shotgun (WGS) entry which is preliminary data.</text>
</comment>
<dbReference type="AlphaFoldDB" id="A0A7C6EA52"/>
<protein>
    <submittedName>
        <fullName evidence="1">Uncharacterized protein</fullName>
    </submittedName>
</protein>
<reference evidence="1" key="1">
    <citation type="journal article" date="2020" name="mSystems">
        <title>Genome- and Community-Level Interaction Insights into Carbon Utilization and Element Cycling Functions of Hydrothermarchaeota in Hydrothermal Sediment.</title>
        <authorList>
            <person name="Zhou Z."/>
            <person name="Liu Y."/>
            <person name="Xu W."/>
            <person name="Pan J."/>
            <person name="Luo Z.H."/>
            <person name="Li M."/>
        </authorList>
    </citation>
    <scope>NUCLEOTIDE SEQUENCE [LARGE SCALE GENOMIC DNA]</scope>
    <source>
        <strain evidence="1">SpSt-876</strain>
    </source>
</reference>
<evidence type="ECO:0000313" key="1">
    <source>
        <dbReference type="EMBL" id="HHS51857.1"/>
    </source>
</evidence>
<organism evidence="1">
    <name type="scientific">candidate division WOR-3 bacterium</name>
    <dbReference type="NCBI Taxonomy" id="2052148"/>
    <lineage>
        <taxon>Bacteria</taxon>
        <taxon>Bacteria division WOR-3</taxon>
    </lineage>
</organism>
<accession>A0A7C6EA52</accession>